<keyword evidence="1" id="KW-0812">Transmembrane</keyword>
<keyword evidence="1" id="KW-0472">Membrane</keyword>
<dbReference type="RefSeq" id="WP_149678795.1">
    <property type="nucleotide sequence ID" value="NZ_DAONMB010000020.1"/>
</dbReference>
<evidence type="ECO:0000256" key="1">
    <source>
        <dbReference type="SAM" id="Phobius"/>
    </source>
</evidence>
<dbReference type="NCBIfam" id="TIGR04086">
    <property type="entry name" value="TIGR04086_membr"/>
    <property type="match status" value="1"/>
</dbReference>
<dbReference type="Pfam" id="PF12670">
    <property type="entry name" value="DUF3792"/>
    <property type="match status" value="1"/>
</dbReference>
<keyword evidence="1" id="KW-1133">Transmembrane helix</keyword>
<sequence>MGEWFVKDGAYNANASIRDYLKSLIKSVAVSFILTFVILVIAALLLCFTDFPEKYTLPSAIAATVLGVLAGSYGAARKNQDRRILSALILGLFYSILAYLIGCLIQGKLMISSNTGLFTAIVMATAAIGGILAGRPVKPKSKYKGGSNIFSDRFKKSATGGYKFGKSS</sequence>
<feature type="transmembrane region" description="Helical" evidence="1">
    <location>
        <begin position="117"/>
        <end position="134"/>
    </location>
</feature>
<protein>
    <submittedName>
        <fullName evidence="2">Putative membrane protein, TIGR04086 family</fullName>
    </submittedName>
</protein>
<evidence type="ECO:0000313" key="2">
    <source>
        <dbReference type="EMBL" id="SHJ11851.1"/>
    </source>
</evidence>
<feature type="transmembrane region" description="Helical" evidence="1">
    <location>
        <begin position="88"/>
        <end position="111"/>
    </location>
</feature>
<gene>
    <name evidence="2" type="ORF">SAMN05444373_102534</name>
</gene>
<dbReference type="AlphaFoldDB" id="A0A1M6GPE7"/>
<name>A0A1M6GPE7_9FIRM</name>
<dbReference type="InterPro" id="IPR023804">
    <property type="entry name" value="DUF3792_TM"/>
</dbReference>
<keyword evidence="3" id="KW-1185">Reference proteome</keyword>
<feature type="transmembrane region" description="Helical" evidence="1">
    <location>
        <begin position="57"/>
        <end position="76"/>
    </location>
</feature>
<accession>A0A1M6GPE7</accession>
<feature type="transmembrane region" description="Helical" evidence="1">
    <location>
        <begin position="28"/>
        <end position="51"/>
    </location>
</feature>
<dbReference type="Proteomes" id="UP000324781">
    <property type="component" value="Unassembled WGS sequence"/>
</dbReference>
<dbReference type="EMBL" id="FQZP01000025">
    <property type="protein sequence ID" value="SHJ11851.1"/>
    <property type="molecule type" value="Genomic_DNA"/>
</dbReference>
<evidence type="ECO:0000313" key="3">
    <source>
        <dbReference type="Proteomes" id="UP000324781"/>
    </source>
</evidence>
<organism evidence="2 3">
    <name type="scientific">Thermoclostridium caenicola</name>
    <dbReference type="NCBI Taxonomy" id="659425"/>
    <lineage>
        <taxon>Bacteria</taxon>
        <taxon>Bacillati</taxon>
        <taxon>Bacillota</taxon>
        <taxon>Clostridia</taxon>
        <taxon>Eubacteriales</taxon>
        <taxon>Oscillospiraceae</taxon>
        <taxon>Thermoclostridium</taxon>
    </lineage>
</organism>
<reference evidence="2 3" key="1">
    <citation type="submission" date="2016-11" db="EMBL/GenBank/DDBJ databases">
        <authorList>
            <person name="Varghese N."/>
            <person name="Submissions S."/>
        </authorList>
    </citation>
    <scope>NUCLEOTIDE SEQUENCE [LARGE SCALE GENOMIC DNA]</scope>
    <source>
        <strain evidence="2 3">DSM 19027</strain>
    </source>
</reference>
<proteinExistence type="predicted"/>